<keyword evidence="12" id="KW-1185">Reference proteome</keyword>
<dbReference type="InterPro" id="IPR041118">
    <property type="entry name" value="Rx_N"/>
</dbReference>
<keyword evidence="4" id="KW-0547">Nucleotide-binding</keyword>
<evidence type="ECO:0000259" key="10">
    <source>
        <dbReference type="Pfam" id="PF23559"/>
    </source>
</evidence>
<feature type="domain" description="Disease resistance N-terminal" evidence="9">
    <location>
        <begin position="11"/>
        <end position="105"/>
    </location>
</feature>
<dbReference type="Proteomes" id="UP000790787">
    <property type="component" value="Chromosome 19"/>
</dbReference>
<dbReference type="InterPro" id="IPR032675">
    <property type="entry name" value="LRR_dom_sf"/>
</dbReference>
<reference evidence="12" key="1">
    <citation type="journal article" date="2014" name="Nat. Commun.">
        <title>The tobacco genome sequence and its comparison with those of tomato and potato.</title>
        <authorList>
            <person name="Sierro N."/>
            <person name="Battey J.N."/>
            <person name="Ouadi S."/>
            <person name="Bakaher N."/>
            <person name="Bovet L."/>
            <person name="Willig A."/>
            <person name="Goepfert S."/>
            <person name="Peitsch M.C."/>
            <person name="Ivanov N.V."/>
        </authorList>
    </citation>
    <scope>NUCLEOTIDE SEQUENCE [LARGE SCALE GENOMIC DNA]</scope>
</reference>
<dbReference type="OMA" id="CYAIIEL"/>
<evidence type="ECO:0000259" key="11">
    <source>
        <dbReference type="Pfam" id="PF25019"/>
    </source>
</evidence>
<dbReference type="InterPro" id="IPR003591">
    <property type="entry name" value="Leu-rich_rpt_typical-subtyp"/>
</dbReference>
<dbReference type="GO" id="GO:0005524">
    <property type="term" value="F:ATP binding"/>
    <property type="evidence" value="ECO:0007669"/>
    <property type="project" value="UniProtKB-KW"/>
</dbReference>
<dbReference type="GO" id="GO:0043531">
    <property type="term" value="F:ADP binding"/>
    <property type="evidence" value="ECO:0007669"/>
    <property type="project" value="InterPro"/>
</dbReference>
<evidence type="ECO:0000256" key="7">
    <source>
        <dbReference type="SAM" id="Coils"/>
    </source>
</evidence>
<evidence type="ECO:0000256" key="3">
    <source>
        <dbReference type="ARBA" id="ARBA00022737"/>
    </source>
</evidence>
<dbReference type="FunFam" id="1.10.10.10:FF:000322">
    <property type="entry name" value="Probable disease resistance protein At1g63360"/>
    <property type="match status" value="1"/>
</dbReference>
<dbReference type="GeneID" id="107828451"/>
<dbReference type="InterPro" id="IPR056789">
    <property type="entry name" value="LRR_R13L1-DRL21"/>
</dbReference>
<feature type="domain" description="NB-ARC" evidence="8">
    <location>
        <begin position="182"/>
        <end position="351"/>
    </location>
</feature>
<dbReference type="Gene3D" id="1.10.10.10">
    <property type="entry name" value="Winged helix-like DNA-binding domain superfamily/Winged helix DNA-binding domain"/>
    <property type="match status" value="1"/>
</dbReference>
<evidence type="ECO:0000259" key="8">
    <source>
        <dbReference type="Pfam" id="PF00931"/>
    </source>
</evidence>
<dbReference type="FunFam" id="3.40.50.300:FF:001091">
    <property type="entry name" value="Probable disease resistance protein At1g61300"/>
    <property type="match status" value="1"/>
</dbReference>
<dbReference type="RefSeq" id="XP_016511247.1">
    <property type="nucleotide sequence ID" value="XM_016655761.2"/>
</dbReference>
<dbReference type="Gene3D" id="3.40.50.300">
    <property type="entry name" value="P-loop containing nucleotide triphosphate hydrolases"/>
    <property type="match status" value="1"/>
</dbReference>
<keyword evidence="6" id="KW-0067">ATP-binding</keyword>
<dbReference type="PaxDb" id="4097-A0A1S4DCS8"/>
<dbReference type="SUPFAM" id="SSF52540">
    <property type="entry name" value="P-loop containing nucleoside triphosphate hydrolases"/>
    <property type="match status" value="1"/>
</dbReference>
<dbReference type="PANTHER" id="PTHR36766:SF51">
    <property type="entry name" value="DISEASE RESISTANCE RPP13-LIKE PROTEIN 1"/>
    <property type="match status" value="1"/>
</dbReference>
<evidence type="ECO:0000313" key="12">
    <source>
        <dbReference type="Proteomes" id="UP000790787"/>
    </source>
</evidence>
<reference evidence="13" key="2">
    <citation type="submission" date="2025-08" db="UniProtKB">
        <authorList>
            <consortium name="RefSeq"/>
        </authorList>
    </citation>
    <scope>IDENTIFICATION</scope>
    <source>
        <tissue evidence="13">Leaf</tissue>
    </source>
</reference>
<feature type="coiled-coil region" evidence="7">
    <location>
        <begin position="70"/>
        <end position="101"/>
    </location>
</feature>
<dbReference type="Gene3D" id="3.80.10.10">
    <property type="entry name" value="Ribonuclease Inhibitor"/>
    <property type="match status" value="4"/>
</dbReference>
<evidence type="ECO:0000259" key="9">
    <source>
        <dbReference type="Pfam" id="PF18052"/>
    </source>
</evidence>
<proteinExistence type="inferred from homology"/>
<keyword evidence="7" id="KW-0175">Coiled coil</keyword>
<dbReference type="InterPro" id="IPR058922">
    <property type="entry name" value="WHD_DRP"/>
</dbReference>
<dbReference type="Pfam" id="PF00931">
    <property type="entry name" value="NB-ARC"/>
    <property type="match status" value="1"/>
</dbReference>
<evidence type="ECO:0000256" key="5">
    <source>
        <dbReference type="ARBA" id="ARBA00022821"/>
    </source>
</evidence>
<evidence type="ECO:0000256" key="1">
    <source>
        <dbReference type="ARBA" id="ARBA00008894"/>
    </source>
</evidence>
<evidence type="ECO:0000256" key="6">
    <source>
        <dbReference type="ARBA" id="ARBA00022840"/>
    </source>
</evidence>
<accession>A0A1S4DCS8</accession>
<dbReference type="Pfam" id="PF23559">
    <property type="entry name" value="WHD_DRP"/>
    <property type="match status" value="1"/>
</dbReference>
<dbReference type="SMR" id="A0A1S4DCS8"/>
<keyword evidence="3" id="KW-0677">Repeat</keyword>
<dbReference type="InterPro" id="IPR036388">
    <property type="entry name" value="WH-like_DNA-bd_sf"/>
</dbReference>
<organism evidence="12 13">
    <name type="scientific">Nicotiana tabacum</name>
    <name type="common">Common tobacco</name>
    <dbReference type="NCBI Taxonomy" id="4097"/>
    <lineage>
        <taxon>Eukaryota</taxon>
        <taxon>Viridiplantae</taxon>
        <taxon>Streptophyta</taxon>
        <taxon>Embryophyta</taxon>
        <taxon>Tracheophyta</taxon>
        <taxon>Spermatophyta</taxon>
        <taxon>Magnoliopsida</taxon>
        <taxon>eudicotyledons</taxon>
        <taxon>Gunneridae</taxon>
        <taxon>Pentapetalae</taxon>
        <taxon>asterids</taxon>
        <taxon>lamiids</taxon>
        <taxon>Solanales</taxon>
        <taxon>Solanaceae</taxon>
        <taxon>Nicotianoideae</taxon>
        <taxon>Nicotianeae</taxon>
        <taxon>Nicotiana</taxon>
    </lineage>
</organism>
<dbReference type="Gene3D" id="1.10.8.430">
    <property type="entry name" value="Helical domain of apoptotic protease-activating factors"/>
    <property type="match status" value="1"/>
</dbReference>
<name>A0A1S4DCS8_TOBAC</name>
<protein>
    <submittedName>
        <fullName evidence="13">Disease resistance RPP13-like protein 1</fullName>
    </submittedName>
</protein>
<dbReference type="Pfam" id="PF18052">
    <property type="entry name" value="Rx_N"/>
    <property type="match status" value="1"/>
</dbReference>
<evidence type="ECO:0000256" key="2">
    <source>
        <dbReference type="ARBA" id="ARBA00022614"/>
    </source>
</evidence>
<dbReference type="PANTHER" id="PTHR36766">
    <property type="entry name" value="PLANT BROAD-SPECTRUM MILDEW RESISTANCE PROTEIN RPW8"/>
    <property type="match status" value="1"/>
</dbReference>
<keyword evidence="5" id="KW-0611">Plant defense</keyword>
<feature type="domain" description="R13L1/DRL21-like LRR repeat region" evidence="11">
    <location>
        <begin position="697"/>
        <end position="822"/>
    </location>
</feature>
<dbReference type="InterPro" id="IPR002182">
    <property type="entry name" value="NB-ARC"/>
</dbReference>
<dbReference type="Gene3D" id="1.20.5.4130">
    <property type="match status" value="1"/>
</dbReference>
<dbReference type="PRINTS" id="PR00364">
    <property type="entry name" value="DISEASERSIST"/>
</dbReference>
<keyword evidence="2" id="KW-0433">Leucine-rich repeat</keyword>
<dbReference type="InterPro" id="IPR027417">
    <property type="entry name" value="P-loop_NTPase"/>
</dbReference>
<dbReference type="Pfam" id="PF25019">
    <property type="entry name" value="LRR_R13L1-DRL21"/>
    <property type="match status" value="1"/>
</dbReference>
<dbReference type="SMART" id="SM00369">
    <property type="entry name" value="LRR_TYP"/>
    <property type="match status" value="3"/>
</dbReference>
<dbReference type="KEGG" id="nta:107828451"/>
<comment type="similarity">
    <text evidence="1">Belongs to the disease resistance NB-LRR family.</text>
</comment>
<feature type="domain" description="Disease resistance protein winged helix" evidence="10">
    <location>
        <begin position="434"/>
        <end position="506"/>
    </location>
</feature>
<sequence>MEIGLAVGGAFLSSVFNVLLDRLAPQGELLKMFQRQKHDFRLLEKLRRTLCGFRAVLSDAENKQTSNLDVSQWLNELRDAVDSAENLIEEVNHEVLRIKVEGQHQNLPETSKQQVSDLNLCLSNDFIINIKEKLEYTIETLEELQKQIGHLGLKEYFYSGKRETRRLSTSVVDESDIFGRQNEIGELVDRLLSVDTTGKKLTVIPIVGMAGIGKTTLAKVVYNDEKVKEYFDLKAWFCVSEPYDAFRITKGLLQEIGLILDANLNQLQVKLKENLKGKKLLIVLDDVWNDNYNEWDDLRNLFVQGGVGSKIIVTTRKESVAMTMGNDDQISMDTLSSEVSWSLFKRHAFENMDPKEHLELEEVGKHIAAKCNGLPLALKTLAGMLRSKSDTEGWKHILRSEIWELSDNGIIPALMLSYNDLPAHLKRCFSYCAIFPKDYPFRKEQVIQLWIANGLVHGLQKDETIEDLGNLYFLELRSRSLFETVRQSSQRKVEEFLMHDLVNDLAQIASSKLCIRLEDNNGSHRLEKSRHLSYSMGCDNFEKLKSLHELEQLRTLLPISLKPNYIPIYLSKRVLHNILPRLTSLRALSLSHYAIKELPNDLFIKLRLLRFLDLSWTKIKKLPDSVCVLYNLETFLLSFCDYLEELPLQMEKLINLRYLNISGNSRLKMSLHPRKLKSLKVLVGAKFLLSGCSGLRIEDLAELQNLYGSVSILELQNVADIREALKANMRGKEHIEKLSLEWSGDIADNSQNEGDILDELQPNTNIKELEITGYRGTNFPNWLADHSFLKLVKFSLTDCKYCYSLPALGQLPSLKFLTIRGMHQISEVTEEFYGSLSCKKPFNSLEMLEFSKMLEWKRWHVLRNGEFPALQYLRIEDCPKLIGRLPENLCSLTTLKISKCPKLNLETPIQLSGLKEFEVVGSPKAGVLFDHAEMFTSLLQGMKHIVKLNIIECYSLTSLPISSLPSTLKEIKIYQNQKLKLELSVSEMISSRSHMFLERLTLAGCYSIDDIPAELVPSAHILRIERCHRLTRLLIPTGIEILEINRCENLEILSVACGKQTRSLHDLHINKSQKLKLLPEGMQEFLPSLKKLILENCPEIESFPEGGLPFNLEVLHIVDCKKLVNGRKEWGLQRLPCLTSLRIFHDGSDQEILGDENWELPCSIRRLWVSNLKTLSSQVLKSLTSLEFLFTYNLPQIQSLLEEGLPSCLSHLTLNDHNELHSLQTEGLRRLTSLRSLKIYHCHQLQSIPESALPSSLFELFIENCPNLQSVQVKRKPSVLSLLHICHCGNLQPLPESVLPSSLSKLVIFHCPKLQSLPVKGMPSSISTLWIHNCPLLKPSLEFEEGDYWPKIAQIPTIKVDEEYL</sequence>
<evidence type="ECO:0000313" key="13">
    <source>
        <dbReference type="RefSeq" id="XP_016511247.1"/>
    </source>
</evidence>
<dbReference type="InterPro" id="IPR042197">
    <property type="entry name" value="Apaf_helical"/>
</dbReference>
<dbReference type="OrthoDB" id="1257817at2759"/>
<dbReference type="RefSeq" id="XP_016511247.1">
    <property type="nucleotide sequence ID" value="XM_016655761.1"/>
</dbReference>
<evidence type="ECO:0000256" key="4">
    <source>
        <dbReference type="ARBA" id="ARBA00022741"/>
    </source>
</evidence>
<dbReference type="SUPFAM" id="SSF52058">
    <property type="entry name" value="L domain-like"/>
    <property type="match status" value="3"/>
</dbReference>
<dbReference type="GO" id="GO:0051607">
    <property type="term" value="P:defense response to virus"/>
    <property type="evidence" value="ECO:0007669"/>
    <property type="project" value="UniProtKB-ARBA"/>
</dbReference>
<gene>
    <name evidence="13" type="primary">LOC107828451</name>
</gene>